<evidence type="ECO:0000313" key="1">
    <source>
        <dbReference type="EMBL" id="GBM67794.1"/>
    </source>
</evidence>
<keyword evidence="2" id="KW-1185">Reference proteome</keyword>
<accession>A0A4Y2HQU7</accession>
<organism evidence="1 2">
    <name type="scientific">Araneus ventricosus</name>
    <name type="common">Orbweaver spider</name>
    <name type="synonym">Epeira ventricosa</name>
    <dbReference type="NCBI Taxonomy" id="182803"/>
    <lineage>
        <taxon>Eukaryota</taxon>
        <taxon>Metazoa</taxon>
        <taxon>Ecdysozoa</taxon>
        <taxon>Arthropoda</taxon>
        <taxon>Chelicerata</taxon>
        <taxon>Arachnida</taxon>
        <taxon>Araneae</taxon>
        <taxon>Araneomorphae</taxon>
        <taxon>Entelegynae</taxon>
        <taxon>Araneoidea</taxon>
        <taxon>Araneidae</taxon>
        <taxon>Araneus</taxon>
    </lineage>
</organism>
<feature type="non-terminal residue" evidence="1">
    <location>
        <position position="1"/>
    </location>
</feature>
<dbReference type="EMBL" id="BGPR01002103">
    <property type="protein sequence ID" value="GBM67794.1"/>
    <property type="molecule type" value="Genomic_DNA"/>
</dbReference>
<comment type="caution">
    <text evidence="1">The sequence shown here is derived from an EMBL/GenBank/DDBJ whole genome shotgun (WGS) entry which is preliminary data.</text>
</comment>
<proteinExistence type="predicted"/>
<name>A0A4Y2HQU7_ARAVE</name>
<dbReference type="Proteomes" id="UP000499080">
    <property type="component" value="Unassembled WGS sequence"/>
</dbReference>
<evidence type="ECO:0000313" key="2">
    <source>
        <dbReference type="Proteomes" id="UP000499080"/>
    </source>
</evidence>
<dbReference type="AlphaFoldDB" id="A0A4Y2HQU7"/>
<gene>
    <name evidence="1" type="ORF">AVEN_216243_1</name>
</gene>
<protein>
    <submittedName>
        <fullName evidence="1">Uncharacterized protein</fullName>
    </submittedName>
</protein>
<sequence>DAFPLHPCVNTIMGHSSSQSELEDNTSAEVIKEEAYRIMRLDFYPAHRLQLRPRRQCAQPSLTRPKTELACPP</sequence>
<reference evidence="1 2" key="1">
    <citation type="journal article" date="2019" name="Sci. Rep.">
        <title>Orb-weaving spider Araneus ventricosus genome elucidates the spidroin gene catalogue.</title>
        <authorList>
            <person name="Kono N."/>
            <person name="Nakamura H."/>
            <person name="Ohtoshi R."/>
            <person name="Moran D.A.P."/>
            <person name="Shinohara A."/>
            <person name="Yoshida Y."/>
            <person name="Fujiwara M."/>
            <person name="Mori M."/>
            <person name="Tomita M."/>
            <person name="Arakawa K."/>
        </authorList>
    </citation>
    <scope>NUCLEOTIDE SEQUENCE [LARGE SCALE GENOMIC DNA]</scope>
</reference>